<dbReference type="AlphaFoldDB" id="A0A518IJU3"/>
<organism evidence="1 2">
    <name type="scientific">Gimesia fumaroli</name>
    <dbReference type="NCBI Taxonomy" id="2527976"/>
    <lineage>
        <taxon>Bacteria</taxon>
        <taxon>Pseudomonadati</taxon>
        <taxon>Planctomycetota</taxon>
        <taxon>Planctomycetia</taxon>
        <taxon>Planctomycetales</taxon>
        <taxon>Planctomycetaceae</taxon>
        <taxon>Gimesia</taxon>
    </lineage>
</organism>
<protein>
    <submittedName>
        <fullName evidence="1">Uncharacterized protein</fullName>
    </submittedName>
</protein>
<dbReference type="RefSeq" id="WP_145312795.1">
    <property type="nucleotide sequence ID" value="NZ_CP037452.1"/>
</dbReference>
<keyword evidence="2" id="KW-1185">Reference proteome</keyword>
<proteinExistence type="predicted"/>
<sequence length="440" mass="50242">MPTPLDQLDFGPNNDAVHEVIDLVQSGNILKIPFDQQLAETSGYKIRQIHTFEKIDLYRRSITDDLGNDKPYIRCVDWNEILHEDDNTLMEYGDWPGIYSMIKELEIALTSVFEQLREQIFILVNDQLKGFLIQEEADLIAEGLYMVCKSRALFSKDSGFVHESWFPIFQAGGYPCGWSGAFPRGQLVVFVPDPHVPCHFPERTDASVYEQTKKNATEPIRSQKPFSSDQPHLWHGIASLKGEYAYAVIDEHIGLGLKALLDTIWPEAEEQVNKESEAILDNIAGETFSLPEQFILALMLRGIEKTYFLSHPDGQDIIEQAQEIVETSETSGFAFEVSSKNQTVRFYHYDEDGYCDESLEVGLDGSDEIHFQSDLRILDIPLRQENLFKIVNDCFEYHGLCDLMLNYDALITGPDEQGLSTATFKRMPELKYEIDILKLD</sequence>
<name>A0A518IJU3_9PLAN</name>
<dbReference type="Proteomes" id="UP000318313">
    <property type="component" value="Chromosome"/>
</dbReference>
<dbReference type="KEGG" id="gfm:Enr17x_54140"/>
<accession>A0A518IJU3</accession>
<gene>
    <name evidence="1" type="ORF">Enr17x_54140</name>
</gene>
<evidence type="ECO:0000313" key="1">
    <source>
        <dbReference type="EMBL" id="QDV53340.1"/>
    </source>
</evidence>
<reference evidence="1 2" key="1">
    <citation type="submission" date="2019-03" db="EMBL/GenBank/DDBJ databases">
        <title>Deep-cultivation of Planctomycetes and their phenomic and genomic characterization uncovers novel biology.</title>
        <authorList>
            <person name="Wiegand S."/>
            <person name="Jogler M."/>
            <person name="Boedeker C."/>
            <person name="Pinto D."/>
            <person name="Vollmers J."/>
            <person name="Rivas-Marin E."/>
            <person name="Kohn T."/>
            <person name="Peeters S.H."/>
            <person name="Heuer A."/>
            <person name="Rast P."/>
            <person name="Oberbeckmann S."/>
            <person name="Bunk B."/>
            <person name="Jeske O."/>
            <person name="Meyerdierks A."/>
            <person name="Storesund J.E."/>
            <person name="Kallscheuer N."/>
            <person name="Luecker S."/>
            <person name="Lage O.M."/>
            <person name="Pohl T."/>
            <person name="Merkel B.J."/>
            <person name="Hornburger P."/>
            <person name="Mueller R.-W."/>
            <person name="Bruemmer F."/>
            <person name="Labrenz M."/>
            <person name="Spormann A.M."/>
            <person name="Op den Camp H."/>
            <person name="Overmann J."/>
            <person name="Amann R."/>
            <person name="Jetten M.S.M."/>
            <person name="Mascher T."/>
            <person name="Medema M.H."/>
            <person name="Devos D.P."/>
            <person name="Kaster A.-K."/>
            <person name="Ovreas L."/>
            <person name="Rohde M."/>
            <person name="Galperin M.Y."/>
            <person name="Jogler C."/>
        </authorList>
    </citation>
    <scope>NUCLEOTIDE SEQUENCE [LARGE SCALE GENOMIC DNA]</scope>
    <source>
        <strain evidence="1 2">Enr17</strain>
    </source>
</reference>
<evidence type="ECO:0000313" key="2">
    <source>
        <dbReference type="Proteomes" id="UP000318313"/>
    </source>
</evidence>
<dbReference type="EMBL" id="CP037452">
    <property type="protein sequence ID" value="QDV53340.1"/>
    <property type="molecule type" value="Genomic_DNA"/>
</dbReference>
<dbReference type="OrthoDB" id="1426432at2"/>